<dbReference type="Pfam" id="PF12680">
    <property type="entry name" value="SnoaL_2"/>
    <property type="match status" value="1"/>
</dbReference>
<keyword evidence="4" id="KW-1185">Reference proteome</keyword>
<dbReference type="SUPFAM" id="SSF54427">
    <property type="entry name" value="NTF2-like"/>
    <property type="match status" value="1"/>
</dbReference>
<evidence type="ECO:0000259" key="2">
    <source>
        <dbReference type="Pfam" id="PF12680"/>
    </source>
</evidence>
<name>A0ABX5ZSR9_STRTE</name>
<organism evidence="3 4">
    <name type="scientific">Streptomyces tendae</name>
    <dbReference type="NCBI Taxonomy" id="1932"/>
    <lineage>
        <taxon>Bacteria</taxon>
        <taxon>Bacillati</taxon>
        <taxon>Actinomycetota</taxon>
        <taxon>Actinomycetes</taxon>
        <taxon>Kitasatosporales</taxon>
        <taxon>Streptomycetaceae</taxon>
        <taxon>Streptomyces</taxon>
    </lineage>
</organism>
<evidence type="ECO:0000313" key="3">
    <source>
        <dbReference type="EMBL" id="QER87473.1"/>
    </source>
</evidence>
<dbReference type="InterPro" id="IPR037401">
    <property type="entry name" value="SnoaL-like"/>
</dbReference>
<reference evidence="3 4" key="1">
    <citation type="submission" date="2019-09" db="EMBL/GenBank/DDBJ databases">
        <title>Draft genome sequence of the Ebosin-producing strain Streptomyces sp. 139.</title>
        <authorList>
            <person name="Ai L."/>
            <person name="Geng M."/>
            <person name="Ma M."/>
            <person name="Bai L."/>
        </authorList>
    </citation>
    <scope>NUCLEOTIDE SEQUENCE [LARGE SCALE GENOMIC DNA]</scope>
    <source>
        <strain evidence="3 4">139</strain>
    </source>
</reference>
<feature type="domain" description="SnoaL-like" evidence="2">
    <location>
        <begin position="25"/>
        <end position="117"/>
    </location>
</feature>
<evidence type="ECO:0000313" key="4">
    <source>
        <dbReference type="Proteomes" id="UP000324308"/>
    </source>
</evidence>
<proteinExistence type="predicted"/>
<sequence length="123" mass="13703">MQTDPTHRTGAQAPSRPTREARAFVEEYVAAATAGDRERHLALFDDNVVVRDEGRTHRGLVEVARWRDQVPPVEYDVREVTGTAAACRAVAEVSGDFPGSPVTLRFTFERDARGRITRLEITP</sequence>
<dbReference type="RefSeq" id="WP_150155202.1">
    <property type="nucleotide sequence ID" value="NZ_CP043959.1"/>
</dbReference>
<accession>A0ABX5ZSR9</accession>
<dbReference type="InterPro" id="IPR032710">
    <property type="entry name" value="NTF2-like_dom_sf"/>
</dbReference>
<evidence type="ECO:0000256" key="1">
    <source>
        <dbReference type="SAM" id="MobiDB-lite"/>
    </source>
</evidence>
<dbReference type="Gene3D" id="3.10.450.50">
    <property type="match status" value="1"/>
</dbReference>
<gene>
    <name evidence="3" type="ORF">F3L20_17690</name>
</gene>
<feature type="region of interest" description="Disordered" evidence="1">
    <location>
        <begin position="1"/>
        <end position="20"/>
    </location>
</feature>
<dbReference type="EMBL" id="CP043959">
    <property type="protein sequence ID" value="QER87473.1"/>
    <property type="molecule type" value="Genomic_DNA"/>
</dbReference>
<protein>
    <submittedName>
        <fullName evidence="3">Nuclear transport factor 2 family protein</fullName>
    </submittedName>
</protein>
<dbReference type="Proteomes" id="UP000324308">
    <property type="component" value="Chromosome"/>
</dbReference>